<evidence type="ECO:0000256" key="1">
    <source>
        <dbReference type="ARBA" id="ARBA00004141"/>
    </source>
</evidence>
<comment type="similarity">
    <text evidence="2">Belongs to the major facilitator superfamily. Vesicular transporter family.</text>
</comment>
<dbReference type="OrthoDB" id="446368at2759"/>
<feature type="transmembrane region" description="Helical" evidence="9">
    <location>
        <begin position="326"/>
        <end position="345"/>
    </location>
</feature>
<feature type="transmembrane region" description="Helical" evidence="9">
    <location>
        <begin position="262"/>
        <end position="280"/>
    </location>
</feature>
<keyword evidence="5" id="KW-0532">Neurotransmitter transport</keyword>
<feature type="transmembrane region" description="Helical" evidence="9">
    <location>
        <begin position="400"/>
        <end position="419"/>
    </location>
</feature>
<dbReference type="PANTHER" id="PTHR23506:SF28">
    <property type="entry name" value="MFS-TYPE TRANSPORTER SLC18B1-LIKE PROTEIN"/>
    <property type="match status" value="1"/>
</dbReference>
<dbReference type="InterPro" id="IPR050930">
    <property type="entry name" value="MFS_Vesicular_Transporter"/>
</dbReference>
<dbReference type="AlphaFoldDB" id="A0A9N9MSI0"/>
<dbReference type="EMBL" id="OU892281">
    <property type="protein sequence ID" value="CAG9768967.1"/>
    <property type="molecule type" value="Genomic_DNA"/>
</dbReference>
<feature type="transmembrane region" description="Helical" evidence="9">
    <location>
        <begin position="159"/>
        <end position="180"/>
    </location>
</feature>
<reference evidence="11" key="1">
    <citation type="submission" date="2022-01" db="EMBL/GenBank/DDBJ databases">
        <authorList>
            <person name="King R."/>
        </authorList>
    </citation>
    <scope>NUCLEOTIDE SEQUENCE</scope>
</reference>
<dbReference type="GO" id="GO:0016020">
    <property type="term" value="C:membrane"/>
    <property type="evidence" value="ECO:0007669"/>
    <property type="project" value="UniProtKB-SubCell"/>
</dbReference>
<keyword evidence="7 9" id="KW-0472">Membrane</keyword>
<evidence type="ECO:0000256" key="4">
    <source>
        <dbReference type="ARBA" id="ARBA00022692"/>
    </source>
</evidence>
<dbReference type="Pfam" id="PF07690">
    <property type="entry name" value="MFS_1"/>
    <property type="match status" value="1"/>
</dbReference>
<evidence type="ECO:0000256" key="9">
    <source>
        <dbReference type="SAM" id="Phobius"/>
    </source>
</evidence>
<evidence type="ECO:0000313" key="11">
    <source>
        <dbReference type="EMBL" id="CAG9768967.1"/>
    </source>
</evidence>
<feature type="transmembrane region" description="Helical" evidence="9">
    <location>
        <begin position="94"/>
        <end position="114"/>
    </location>
</feature>
<evidence type="ECO:0000256" key="6">
    <source>
        <dbReference type="ARBA" id="ARBA00022989"/>
    </source>
</evidence>
<comment type="subcellular location">
    <subcellularLocation>
        <location evidence="1">Membrane</location>
        <topology evidence="1">Multi-pass membrane protein</topology>
    </subcellularLocation>
</comment>
<dbReference type="InterPro" id="IPR036259">
    <property type="entry name" value="MFS_trans_sf"/>
</dbReference>
<dbReference type="SUPFAM" id="SSF103473">
    <property type="entry name" value="MFS general substrate transporter"/>
    <property type="match status" value="1"/>
</dbReference>
<proteinExistence type="inferred from homology"/>
<dbReference type="PRINTS" id="PR01035">
    <property type="entry name" value="TCRTETA"/>
</dbReference>
<protein>
    <recommendedName>
        <fullName evidence="10">Major facilitator superfamily (MFS) profile domain-containing protein</fullName>
    </recommendedName>
</protein>
<gene>
    <name evidence="11" type="ORF">CEUTPL_LOCUS9485</name>
</gene>
<dbReference type="GO" id="GO:0022857">
    <property type="term" value="F:transmembrane transporter activity"/>
    <property type="evidence" value="ECO:0007669"/>
    <property type="project" value="InterPro"/>
</dbReference>
<feature type="compositionally biased region" description="Low complexity" evidence="8">
    <location>
        <begin position="13"/>
        <end position="27"/>
    </location>
</feature>
<evidence type="ECO:0000256" key="5">
    <source>
        <dbReference type="ARBA" id="ARBA00022775"/>
    </source>
</evidence>
<feature type="transmembrane region" description="Helical" evidence="9">
    <location>
        <begin position="59"/>
        <end position="82"/>
    </location>
</feature>
<dbReference type="Proteomes" id="UP001152799">
    <property type="component" value="Chromosome 5"/>
</dbReference>
<dbReference type="Gene3D" id="1.20.1250.20">
    <property type="entry name" value="MFS general substrate transporter like domains"/>
    <property type="match status" value="2"/>
</dbReference>
<dbReference type="InterPro" id="IPR020846">
    <property type="entry name" value="MFS_dom"/>
</dbReference>
<dbReference type="PANTHER" id="PTHR23506">
    <property type="entry name" value="GH10249P"/>
    <property type="match status" value="1"/>
</dbReference>
<sequence length="488" mass="52171">MEKNCGDKVSRVEISGETTTSESSNTSVEGDTVLCCKSKRGPIDGKKKKKTKFTIKQKVSLAMLALADFICFCSVSIISPFFPAESAKKGVSVSVSGLIFGVHAIVVVLTSPIFGKVLPKFGAKYIFISGLLVSGISSLAFGLIYRIDDYTYFVTASFVIRAISALGASAYSTAGYVLIINIFPDNAGAVRGLLETFVGLGISAGPGIGGLLYTIGGFGLPFYVVGIITIVIAFLNLFLLARPEKNQLEKSESLINLLRLPPVLVTCTLLIVTSMTISYLDPTLEPHLRKFELSASQVGLMFLLLSGTYGLSSPMWGWLSDKMKDYTWIMTTGLFCSSVVLLFLGPSPVLTFVEDSICLNAVALSALGVSTGMALIPTYQYISDSAIENGFQESLGTHSVIAGLWSSVYSLGEVIGPVLGGTLMQNFEFPVTSSTMALINFVGAILALIYFKLKHMKEKALAEKHGIDNVVFGEINGICTLGKGEDNI</sequence>
<evidence type="ECO:0000256" key="8">
    <source>
        <dbReference type="SAM" id="MobiDB-lite"/>
    </source>
</evidence>
<dbReference type="InterPro" id="IPR001958">
    <property type="entry name" value="Tet-R_TetA/multi-R_MdtG-like"/>
</dbReference>
<feature type="transmembrane region" description="Helical" evidence="9">
    <location>
        <begin position="300"/>
        <end position="319"/>
    </location>
</feature>
<feature type="transmembrane region" description="Helical" evidence="9">
    <location>
        <begin position="357"/>
        <end position="379"/>
    </location>
</feature>
<dbReference type="PROSITE" id="PS50850">
    <property type="entry name" value="MFS"/>
    <property type="match status" value="1"/>
</dbReference>
<keyword evidence="12" id="KW-1185">Reference proteome</keyword>
<organism evidence="11 12">
    <name type="scientific">Ceutorhynchus assimilis</name>
    <name type="common">cabbage seed weevil</name>
    <dbReference type="NCBI Taxonomy" id="467358"/>
    <lineage>
        <taxon>Eukaryota</taxon>
        <taxon>Metazoa</taxon>
        <taxon>Ecdysozoa</taxon>
        <taxon>Arthropoda</taxon>
        <taxon>Hexapoda</taxon>
        <taxon>Insecta</taxon>
        <taxon>Pterygota</taxon>
        <taxon>Neoptera</taxon>
        <taxon>Endopterygota</taxon>
        <taxon>Coleoptera</taxon>
        <taxon>Polyphaga</taxon>
        <taxon>Cucujiformia</taxon>
        <taxon>Curculionidae</taxon>
        <taxon>Ceutorhynchinae</taxon>
        <taxon>Ceutorhynchus</taxon>
    </lineage>
</organism>
<name>A0A9N9MSI0_9CUCU</name>
<keyword evidence="3" id="KW-0813">Transport</keyword>
<evidence type="ECO:0000313" key="12">
    <source>
        <dbReference type="Proteomes" id="UP001152799"/>
    </source>
</evidence>
<feature type="region of interest" description="Disordered" evidence="8">
    <location>
        <begin position="1"/>
        <end position="27"/>
    </location>
</feature>
<keyword evidence="6 9" id="KW-1133">Transmembrane helix</keyword>
<accession>A0A9N9MSI0</accession>
<feature type="compositionally biased region" description="Basic and acidic residues" evidence="8">
    <location>
        <begin position="1"/>
        <end position="11"/>
    </location>
</feature>
<feature type="transmembrane region" description="Helical" evidence="9">
    <location>
        <begin position="431"/>
        <end position="451"/>
    </location>
</feature>
<feature type="transmembrane region" description="Helical" evidence="9">
    <location>
        <begin position="192"/>
        <end position="216"/>
    </location>
</feature>
<feature type="transmembrane region" description="Helical" evidence="9">
    <location>
        <begin position="222"/>
        <end position="241"/>
    </location>
</feature>
<keyword evidence="4 9" id="KW-0812">Transmembrane</keyword>
<dbReference type="InterPro" id="IPR011701">
    <property type="entry name" value="MFS"/>
</dbReference>
<feature type="transmembrane region" description="Helical" evidence="9">
    <location>
        <begin position="126"/>
        <end position="147"/>
    </location>
</feature>
<evidence type="ECO:0000256" key="7">
    <source>
        <dbReference type="ARBA" id="ARBA00023136"/>
    </source>
</evidence>
<evidence type="ECO:0000256" key="2">
    <source>
        <dbReference type="ARBA" id="ARBA00006829"/>
    </source>
</evidence>
<evidence type="ECO:0000259" key="10">
    <source>
        <dbReference type="PROSITE" id="PS50850"/>
    </source>
</evidence>
<feature type="domain" description="Major facilitator superfamily (MFS) profile" evidence="10">
    <location>
        <begin position="60"/>
        <end position="455"/>
    </location>
</feature>
<evidence type="ECO:0000256" key="3">
    <source>
        <dbReference type="ARBA" id="ARBA00022448"/>
    </source>
</evidence>